<feature type="chain" id="PRO_5005573562" description="Hemolin" evidence="9">
    <location>
        <begin position="22"/>
        <end position="1434"/>
    </location>
</feature>
<dbReference type="STRING" id="104452.A0A0L7LR90"/>
<dbReference type="InterPro" id="IPR013098">
    <property type="entry name" value="Ig_I-set"/>
</dbReference>
<feature type="domain" description="Ig-like" evidence="10">
    <location>
        <begin position="663"/>
        <end position="728"/>
    </location>
</feature>
<feature type="domain" description="Ig-like" evidence="10">
    <location>
        <begin position="558"/>
        <end position="655"/>
    </location>
</feature>
<feature type="signal peptide" evidence="9">
    <location>
        <begin position="1"/>
        <end position="21"/>
    </location>
</feature>
<dbReference type="Pfam" id="PF13927">
    <property type="entry name" value="Ig_3"/>
    <property type="match status" value="1"/>
</dbReference>
<dbReference type="GO" id="GO:0007156">
    <property type="term" value="P:homophilic cell adhesion via plasma membrane adhesion molecules"/>
    <property type="evidence" value="ECO:0007669"/>
    <property type="project" value="TreeGrafter"/>
</dbReference>
<dbReference type="CDD" id="cd00096">
    <property type="entry name" value="Ig"/>
    <property type="match status" value="2"/>
</dbReference>
<dbReference type="InterPro" id="IPR050958">
    <property type="entry name" value="Cell_Adh-Cytoskel_Orgn"/>
</dbReference>
<evidence type="ECO:0000256" key="4">
    <source>
        <dbReference type="ARBA" id="ARBA00023157"/>
    </source>
</evidence>
<dbReference type="InterPro" id="IPR036179">
    <property type="entry name" value="Ig-like_dom_sf"/>
</dbReference>
<dbReference type="InterPro" id="IPR003598">
    <property type="entry name" value="Ig_sub2"/>
</dbReference>
<dbReference type="GO" id="GO:0005576">
    <property type="term" value="C:extracellular region"/>
    <property type="evidence" value="ECO:0007669"/>
    <property type="project" value="UniProtKB-SubCell"/>
</dbReference>
<dbReference type="PANTHER" id="PTHR45080">
    <property type="entry name" value="CONTACTIN 5"/>
    <property type="match status" value="1"/>
</dbReference>
<evidence type="ECO:0000256" key="9">
    <source>
        <dbReference type="SAM" id="SignalP"/>
    </source>
</evidence>
<dbReference type="EMBL" id="JTDY01000327">
    <property type="protein sequence ID" value="KOB77681.1"/>
    <property type="molecule type" value="Genomic_DNA"/>
</dbReference>
<dbReference type="Pfam" id="PF25106">
    <property type="entry name" value="VWA_4"/>
    <property type="match status" value="1"/>
</dbReference>
<dbReference type="PANTHER" id="PTHR45080:SF8">
    <property type="entry name" value="IG-LIKE DOMAIN-CONTAINING PROTEIN"/>
    <property type="match status" value="1"/>
</dbReference>
<dbReference type="InterPro" id="IPR007110">
    <property type="entry name" value="Ig-like_dom"/>
</dbReference>
<dbReference type="FunFam" id="2.60.40.10:FF:000032">
    <property type="entry name" value="palladin isoform X1"/>
    <property type="match status" value="2"/>
</dbReference>
<feature type="domain" description="Ig-like" evidence="10">
    <location>
        <begin position="444"/>
        <end position="523"/>
    </location>
</feature>
<evidence type="ECO:0000259" key="10">
    <source>
        <dbReference type="PROSITE" id="PS50835"/>
    </source>
</evidence>
<reference evidence="11 12" key="1">
    <citation type="journal article" date="2015" name="Genome Biol. Evol.">
        <title>The genome of winter moth (Operophtera brumata) provides a genomic perspective on sexual dimorphism and phenology.</title>
        <authorList>
            <person name="Derks M.F."/>
            <person name="Smit S."/>
            <person name="Salis L."/>
            <person name="Schijlen E."/>
            <person name="Bossers A."/>
            <person name="Mateman C."/>
            <person name="Pijl A.S."/>
            <person name="de Ridder D."/>
            <person name="Groenen M.A."/>
            <person name="Visser M.E."/>
            <person name="Megens H.J."/>
        </authorList>
    </citation>
    <scope>NUCLEOTIDE SEQUENCE [LARGE SCALE GENOMIC DNA]</scope>
    <source>
        <strain evidence="11">WM2013NL</strain>
        <tissue evidence="11">Head and thorax</tissue>
    </source>
</reference>
<dbReference type="GO" id="GO:0032991">
    <property type="term" value="C:protein-containing complex"/>
    <property type="evidence" value="ECO:0007669"/>
    <property type="project" value="UniProtKB-ARBA"/>
</dbReference>
<protein>
    <recommendedName>
        <fullName evidence="8">Hemolin</fullName>
    </recommendedName>
</protein>
<evidence type="ECO:0000256" key="7">
    <source>
        <dbReference type="ARBA" id="ARBA00061228"/>
    </source>
</evidence>
<dbReference type="Pfam" id="PF07679">
    <property type="entry name" value="I-set"/>
    <property type="match status" value="6"/>
</dbReference>
<accession>A0A0L7LR90</accession>
<proteinExistence type="inferred from homology"/>
<dbReference type="SUPFAM" id="SSF53300">
    <property type="entry name" value="vWA-like"/>
    <property type="match status" value="1"/>
</dbReference>
<comment type="subcellular location">
    <subcellularLocation>
        <location evidence="1">Secreted</location>
    </subcellularLocation>
</comment>
<dbReference type="InterPro" id="IPR003599">
    <property type="entry name" value="Ig_sub"/>
</dbReference>
<name>A0A0L7LR90_OPEBR</name>
<feature type="domain" description="Ig-like" evidence="10">
    <location>
        <begin position="903"/>
        <end position="974"/>
    </location>
</feature>
<dbReference type="Gene3D" id="2.60.40.10">
    <property type="entry name" value="Immunoglobulins"/>
    <property type="match status" value="9"/>
</dbReference>
<evidence type="ECO:0000256" key="5">
    <source>
        <dbReference type="ARBA" id="ARBA00023180"/>
    </source>
</evidence>
<feature type="domain" description="Ig-like" evidence="10">
    <location>
        <begin position="824"/>
        <end position="898"/>
    </location>
</feature>
<dbReference type="SMART" id="SM00408">
    <property type="entry name" value="IGc2"/>
    <property type="match status" value="8"/>
</dbReference>
<dbReference type="PROSITE" id="PS50835">
    <property type="entry name" value="IG_LIKE"/>
    <property type="match status" value="10"/>
</dbReference>
<dbReference type="Proteomes" id="UP000037510">
    <property type="component" value="Unassembled WGS sequence"/>
</dbReference>
<feature type="domain" description="Ig-like" evidence="10">
    <location>
        <begin position="330"/>
        <end position="409"/>
    </location>
</feature>
<keyword evidence="6" id="KW-0393">Immunoglobulin domain</keyword>
<dbReference type="GO" id="GO:0005886">
    <property type="term" value="C:plasma membrane"/>
    <property type="evidence" value="ECO:0007669"/>
    <property type="project" value="TreeGrafter"/>
</dbReference>
<dbReference type="SUPFAM" id="SSF48726">
    <property type="entry name" value="Immunoglobulin"/>
    <property type="match status" value="9"/>
</dbReference>
<dbReference type="InterPro" id="IPR013783">
    <property type="entry name" value="Ig-like_fold"/>
</dbReference>
<feature type="domain" description="Ig-like" evidence="10">
    <location>
        <begin position="731"/>
        <end position="813"/>
    </location>
</feature>
<keyword evidence="5" id="KW-0325">Glycoprotein</keyword>
<keyword evidence="12" id="KW-1185">Reference proteome</keyword>
<gene>
    <name evidence="11" type="ORF">OBRU01_03603</name>
</gene>
<dbReference type="Pfam" id="PF13895">
    <property type="entry name" value="Ig_2"/>
    <property type="match status" value="1"/>
</dbReference>
<dbReference type="InterPro" id="IPR056861">
    <property type="entry name" value="HMCN1-like_VWA"/>
</dbReference>
<comment type="similarity">
    <text evidence="7">Belongs to the hemolin family.</text>
</comment>
<keyword evidence="2" id="KW-0964">Secreted</keyword>
<keyword evidence="4" id="KW-1015">Disulfide bond</keyword>
<evidence type="ECO:0000256" key="2">
    <source>
        <dbReference type="ARBA" id="ARBA00022525"/>
    </source>
</evidence>
<feature type="domain" description="Ig-like" evidence="10">
    <location>
        <begin position="981"/>
        <end position="1058"/>
    </location>
</feature>
<sequence>MCPKILHIFIILFVKVSLCSKTGVNVTTKEIEDGKTVGPATVTQDKEVFKSALGMVRVYGGGDCPEKSLGGIQLALDVSAARSYVYVFTDATAGDHRLVGKVLDAVQRKQSQVVFVLTGHCNDLDKPSFKVYQQIASASSGQVFNLNKTSVHKIPVDSTLGEVTVSVSGAKPQITVVDPSGEQLTGPPKLITTLDLSEIMTTTIEFVIEDVQEENVGTYKCFAKNVAGVSKLPTARILSPHTLAASLHTTARIVCQVENSNVVKWVHNDTVLKERDVGGMSTDVLELNVTEDGVWMCVAGRGGHEGDKNITILNGTRHQLVCEVVAKPQPRISWLKDTDEALNHSVSRCILLLTRHQLVCEVVAKPQPRISWLKDTDEALNHSVSRCILLLTRHQLVCEVVAKPQPRISRLKETVEALNHSVSRCILLLTRHQLVCEVVAKPQPRISWLKETVEALNHSVNRCILLLTWHQLVCEVVAKPQPRISWLKETVEALNHSVSRCILLLTRHQLVCEVVAKPQLRISWLKDTDEALNHSVSRCILLLTRHQLVCEVVAKPQPRISWLKDTDEALNHSVSRCILLLTRHQLVCEVVAKPQPRISWLKDTDEALNHSITKATPNTYTSTLTLDSSVDNVEGTYFCHGENSEGTTQDHVQVNVRRKITVVELTCVLDSHPPALITWRHNSTLLHSTENILLADDNSFVSIKRVDFNDLGMYSCKADNGFERVELNVAPKITTKVPTDETPLEILEGQLVELPCEAKGSPKPVVSWELNGLQITDERKFVDEFGLRFVANLTDFGNYTCTVKNQYGNTSITYSVYIWDVLVGDDINLQCDVIGFPIPSVLWVFEEQMLKENTTEISFNDVGNLYIRNATSKHEGSYVCVAENLAGIANKFIHLNINATNLDTALTIACRATGKPKPYIAWSKDDVYLHKDSQYEVGRDGTLTIRSPSEDMSGNYTCAATNKFGIANKTIAVEVYSLPTPQQADESRGAATVLARGGATVACPVRAASGDTLKWYKDAELISTGPLHLSNISRDHQATYACVVSNAVGSAYSTVNVNVEWPPSFVDSDKDETDDKPHNAGTYKCVANNAHGTIHRLFQLNVSVPPFISDFDVMDVSLMEGGVYRCDATNRAGATHIAYRVGVVSRARVQEVVAFTDGEGITVDKSFEAAVGAHIRIACKSSGAPTPSIQWLRNGKLLSENSQYIRYADLILDVETSHAGRYSCVVANEGGSEERAVRLEVLDSQHIHYADLILDVETSHAGRYSCVVANKGGSEERAVRLEVLGKRRTRNTYTTRTSYSTWRLHTRAGIAVWWPTRGARQRKEHANVPVDSGVQEKKVFYSAPRSCGDKAPRSRIRRGQAYYLHCHPLGYPTPAVYWFKDGLPLKLFDDSMVSMDYGEVIAVASATDDQSGNYTCVARNRVGNKSVSYQVHVL</sequence>
<dbReference type="SMART" id="SM00409">
    <property type="entry name" value="IG"/>
    <property type="match status" value="10"/>
</dbReference>
<comment type="caution">
    <text evidence="11">The sequence shown here is derived from an EMBL/GenBank/DDBJ whole genome shotgun (WGS) entry which is preliminary data.</text>
</comment>
<feature type="domain" description="Ig-like" evidence="10">
    <location>
        <begin position="1150"/>
        <end position="1238"/>
    </location>
</feature>
<feature type="domain" description="Ig-like" evidence="10">
    <location>
        <begin position="1344"/>
        <end position="1428"/>
    </location>
</feature>
<evidence type="ECO:0000256" key="1">
    <source>
        <dbReference type="ARBA" id="ARBA00004613"/>
    </source>
</evidence>
<evidence type="ECO:0000256" key="3">
    <source>
        <dbReference type="ARBA" id="ARBA00022729"/>
    </source>
</evidence>
<evidence type="ECO:0000256" key="6">
    <source>
        <dbReference type="ARBA" id="ARBA00023319"/>
    </source>
</evidence>
<feature type="non-terminal residue" evidence="11">
    <location>
        <position position="1434"/>
    </location>
</feature>
<dbReference type="InterPro" id="IPR036465">
    <property type="entry name" value="vWFA_dom_sf"/>
</dbReference>
<organism evidence="11 12">
    <name type="scientific">Operophtera brumata</name>
    <name type="common">Winter moth</name>
    <name type="synonym">Phalaena brumata</name>
    <dbReference type="NCBI Taxonomy" id="104452"/>
    <lineage>
        <taxon>Eukaryota</taxon>
        <taxon>Metazoa</taxon>
        <taxon>Ecdysozoa</taxon>
        <taxon>Arthropoda</taxon>
        <taxon>Hexapoda</taxon>
        <taxon>Insecta</taxon>
        <taxon>Pterygota</taxon>
        <taxon>Neoptera</taxon>
        <taxon>Endopterygota</taxon>
        <taxon>Lepidoptera</taxon>
        <taxon>Glossata</taxon>
        <taxon>Ditrysia</taxon>
        <taxon>Geometroidea</taxon>
        <taxon>Geometridae</taxon>
        <taxon>Larentiinae</taxon>
        <taxon>Operophtera</taxon>
    </lineage>
</organism>
<evidence type="ECO:0000313" key="11">
    <source>
        <dbReference type="EMBL" id="KOB77681.1"/>
    </source>
</evidence>
<evidence type="ECO:0000313" key="12">
    <source>
        <dbReference type="Proteomes" id="UP000037510"/>
    </source>
</evidence>
<evidence type="ECO:0000256" key="8">
    <source>
        <dbReference type="ARBA" id="ARBA00068688"/>
    </source>
</evidence>
<keyword evidence="3 9" id="KW-0732">Signal</keyword>